<dbReference type="NCBIfam" id="TIGR01378">
    <property type="entry name" value="thi_PPkinase"/>
    <property type="match status" value="1"/>
</dbReference>
<name>A0A8T3YLH4_9ARCH</name>
<evidence type="ECO:0000313" key="7">
    <source>
        <dbReference type="Proteomes" id="UP000732298"/>
    </source>
</evidence>
<evidence type="ECO:0000313" key="6">
    <source>
        <dbReference type="EMBL" id="MBI4209918.1"/>
    </source>
</evidence>
<evidence type="ECO:0000259" key="5">
    <source>
        <dbReference type="SMART" id="SM00983"/>
    </source>
</evidence>
<keyword evidence="1 6" id="KW-0808">Transferase</keyword>
<comment type="caution">
    <text evidence="6">The sequence shown here is derived from an EMBL/GenBank/DDBJ whole genome shotgun (WGS) entry which is preliminary data.</text>
</comment>
<keyword evidence="4" id="KW-0067">ATP-binding</keyword>
<dbReference type="GO" id="GO:0009229">
    <property type="term" value="P:thiamine diphosphate biosynthetic process"/>
    <property type="evidence" value="ECO:0007669"/>
    <property type="project" value="InterPro"/>
</dbReference>
<dbReference type="GO" id="GO:0004788">
    <property type="term" value="F:thiamine diphosphokinase activity"/>
    <property type="evidence" value="ECO:0007669"/>
    <property type="project" value="UniProtKB-EC"/>
</dbReference>
<dbReference type="InterPro" id="IPR053149">
    <property type="entry name" value="TPK"/>
</dbReference>
<dbReference type="Gene3D" id="3.40.50.10240">
    <property type="entry name" value="Thiamin pyrophosphokinase, catalytic domain"/>
    <property type="match status" value="1"/>
</dbReference>
<protein>
    <submittedName>
        <fullName evidence="6">Thiamine diphosphokinase</fullName>
        <ecNumber evidence="6">2.7.6.2</ecNumber>
    </submittedName>
</protein>
<dbReference type="Proteomes" id="UP000732298">
    <property type="component" value="Unassembled WGS sequence"/>
</dbReference>
<dbReference type="EMBL" id="JACQPB010000002">
    <property type="protein sequence ID" value="MBI4209918.1"/>
    <property type="molecule type" value="Genomic_DNA"/>
</dbReference>
<evidence type="ECO:0000256" key="4">
    <source>
        <dbReference type="ARBA" id="ARBA00022840"/>
    </source>
</evidence>
<dbReference type="GO" id="GO:0030975">
    <property type="term" value="F:thiamine binding"/>
    <property type="evidence" value="ECO:0007669"/>
    <property type="project" value="InterPro"/>
</dbReference>
<dbReference type="GO" id="GO:0016301">
    <property type="term" value="F:kinase activity"/>
    <property type="evidence" value="ECO:0007669"/>
    <property type="project" value="UniProtKB-KW"/>
</dbReference>
<keyword evidence="2" id="KW-0547">Nucleotide-binding</keyword>
<dbReference type="InterPro" id="IPR036371">
    <property type="entry name" value="TPK_B1-bd_sf"/>
</dbReference>
<dbReference type="SMART" id="SM00983">
    <property type="entry name" value="TPK_B1_binding"/>
    <property type="match status" value="1"/>
</dbReference>
<dbReference type="InterPro" id="IPR006282">
    <property type="entry name" value="Thi_PPkinase"/>
</dbReference>
<dbReference type="InterPro" id="IPR007373">
    <property type="entry name" value="Thiamin_PyroPKinase_B1-bd"/>
</dbReference>
<evidence type="ECO:0000256" key="2">
    <source>
        <dbReference type="ARBA" id="ARBA00022741"/>
    </source>
</evidence>
<evidence type="ECO:0000256" key="1">
    <source>
        <dbReference type="ARBA" id="ARBA00022679"/>
    </source>
</evidence>
<dbReference type="SUPFAM" id="SSF63862">
    <property type="entry name" value="Thiamin pyrophosphokinase, substrate-binding domain"/>
    <property type="match status" value="1"/>
</dbReference>
<dbReference type="EC" id="2.7.6.2" evidence="6"/>
<reference evidence="6" key="1">
    <citation type="submission" date="2020-07" db="EMBL/GenBank/DDBJ databases">
        <title>Huge and variable diversity of episymbiotic CPR bacteria and DPANN archaea in groundwater ecosystems.</title>
        <authorList>
            <person name="He C.Y."/>
            <person name="Keren R."/>
            <person name="Whittaker M."/>
            <person name="Farag I.F."/>
            <person name="Doudna J."/>
            <person name="Cate J.H.D."/>
            <person name="Banfield J.F."/>
        </authorList>
    </citation>
    <scope>NUCLEOTIDE SEQUENCE</scope>
    <source>
        <strain evidence="6">NC_groundwater_1296_Ag_S-0.2um_52_80</strain>
    </source>
</reference>
<dbReference type="GO" id="GO:0005524">
    <property type="term" value="F:ATP binding"/>
    <property type="evidence" value="ECO:0007669"/>
    <property type="project" value="UniProtKB-KW"/>
</dbReference>
<dbReference type="Pfam" id="PF04263">
    <property type="entry name" value="TPK_catalytic"/>
    <property type="match status" value="1"/>
</dbReference>
<feature type="domain" description="Thiamin pyrophosphokinase thiamin-binding" evidence="5">
    <location>
        <begin position="143"/>
        <end position="202"/>
    </location>
</feature>
<dbReference type="AlphaFoldDB" id="A0A8T3YLH4"/>
<dbReference type="PANTHER" id="PTHR41299:SF1">
    <property type="entry name" value="THIAMINE PYROPHOSPHOKINASE"/>
    <property type="match status" value="1"/>
</dbReference>
<proteinExistence type="predicted"/>
<dbReference type="Pfam" id="PF04265">
    <property type="entry name" value="TPK_B1_binding"/>
    <property type="match status" value="1"/>
</dbReference>
<keyword evidence="3" id="KW-0418">Kinase</keyword>
<dbReference type="InterPro" id="IPR036759">
    <property type="entry name" value="TPK_catalytic_sf"/>
</dbReference>
<evidence type="ECO:0000256" key="3">
    <source>
        <dbReference type="ARBA" id="ARBA00022777"/>
    </source>
</evidence>
<gene>
    <name evidence="6" type="ORF">HY544_00200</name>
</gene>
<organism evidence="6 7">
    <name type="scientific">Candidatus Iainarchaeum sp</name>
    <dbReference type="NCBI Taxonomy" id="3101447"/>
    <lineage>
        <taxon>Archaea</taxon>
        <taxon>Candidatus Iainarchaeota</taxon>
        <taxon>Candidatus Iainarchaeia</taxon>
        <taxon>Candidatus Iainarchaeales</taxon>
        <taxon>Candidatus Iainarchaeaceae</taxon>
        <taxon>Candidatus Iainarchaeum</taxon>
    </lineage>
</organism>
<dbReference type="InterPro" id="IPR007371">
    <property type="entry name" value="TPK_catalytic"/>
</dbReference>
<sequence length="210" mass="23239">MKRAVLVCNGSVSTKQLYSTISREDFLIAVDGGANKLVKTRFVPDLVIGDMDSINKAALRRFRQCSFLRFPREKPELDLELALSYCAGNRFHEVLVLGAIGTRADMSLTNIFLLSGVPEGIDAKIVHDGQEIFLMRKGRVLHGVPGERISIFPIGGDARCVTLTGFRYALSSRDVPFGLGLGLSNEFISKKAKVSFKSGMLLCVHFHDWF</sequence>
<dbReference type="GO" id="GO:0006772">
    <property type="term" value="P:thiamine metabolic process"/>
    <property type="evidence" value="ECO:0007669"/>
    <property type="project" value="InterPro"/>
</dbReference>
<dbReference type="CDD" id="cd07995">
    <property type="entry name" value="TPK"/>
    <property type="match status" value="1"/>
</dbReference>
<dbReference type="PANTHER" id="PTHR41299">
    <property type="entry name" value="THIAMINE PYROPHOSPHOKINASE"/>
    <property type="match status" value="1"/>
</dbReference>
<dbReference type="SUPFAM" id="SSF63999">
    <property type="entry name" value="Thiamin pyrophosphokinase, catalytic domain"/>
    <property type="match status" value="1"/>
</dbReference>
<accession>A0A8T3YLH4</accession>